<comment type="caution">
    <text evidence="1">The sequence shown here is derived from an EMBL/GenBank/DDBJ whole genome shotgun (WGS) entry which is preliminary data.</text>
</comment>
<sequence length="38" mass="4315">MFAEIYDPYCGNDHTKSAAWNEMVERLEAKSTVALLPL</sequence>
<reference evidence="1 2" key="1">
    <citation type="submission" date="2023-07" db="EMBL/GenBank/DDBJ databases">
        <title>Genomic Encyclopedia of Type Strains, Phase IV (KMG-IV): sequencing the most valuable type-strain genomes for metagenomic binning, comparative biology and taxonomic classification.</title>
        <authorList>
            <person name="Goeker M."/>
        </authorList>
    </citation>
    <scope>NUCLEOTIDE SEQUENCE [LARGE SCALE GENOMIC DNA]</scope>
    <source>
        <strain evidence="1 2">DSM 14914</strain>
    </source>
</reference>
<name>A0ABU0L5X5_9BACL</name>
<evidence type="ECO:0000313" key="2">
    <source>
        <dbReference type="Proteomes" id="UP001242811"/>
    </source>
</evidence>
<protein>
    <submittedName>
        <fullName evidence="1">Uncharacterized protein</fullName>
    </submittedName>
</protein>
<keyword evidence="2" id="KW-1185">Reference proteome</keyword>
<evidence type="ECO:0000313" key="1">
    <source>
        <dbReference type="EMBL" id="MDQ0496692.1"/>
    </source>
</evidence>
<organism evidence="1 2">
    <name type="scientific">Paenibacillus brasilensis</name>
    <dbReference type="NCBI Taxonomy" id="128574"/>
    <lineage>
        <taxon>Bacteria</taxon>
        <taxon>Bacillati</taxon>
        <taxon>Bacillota</taxon>
        <taxon>Bacilli</taxon>
        <taxon>Bacillales</taxon>
        <taxon>Paenibacillaceae</taxon>
        <taxon>Paenibacillus</taxon>
    </lineage>
</organism>
<proteinExistence type="predicted"/>
<gene>
    <name evidence="1" type="ORF">QOZ95_004882</name>
</gene>
<dbReference type="Proteomes" id="UP001242811">
    <property type="component" value="Unassembled WGS sequence"/>
</dbReference>
<accession>A0ABU0L5X5</accession>
<dbReference type="EMBL" id="JAUSWA010000041">
    <property type="protein sequence ID" value="MDQ0496692.1"/>
    <property type="molecule type" value="Genomic_DNA"/>
</dbReference>